<dbReference type="InterPro" id="IPR005135">
    <property type="entry name" value="Endo/exonuclease/phosphatase"/>
</dbReference>
<keyword evidence="2" id="KW-0548">Nucleotidyltransferase</keyword>
<dbReference type="PANTHER" id="PTHR33273:SF4">
    <property type="entry name" value="ENDONUCLEASE_EXONUCLEASE_PHOSPHATASE DOMAIN-CONTAINING PROTEIN"/>
    <property type="match status" value="1"/>
</dbReference>
<dbReference type="EMBL" id="BLXT01002317">
    <property type="protein sequence ID" value="GFN93207.1"/>
    <property type="molecule type" value="Genomic_DNA"/>
</dbReference>
<dbReference type="Pfam" id="PF14529">
    <property type="entry name" value="Exo_endo_phos_2"/>
    <property type="match status" value="1"/>
</dbReference>
<dbReference type="SUPFAM" id="SSF56219">
    <property type="entry name" value="DNase I-like"/>
    <property type="match status" value="1"/>
</dbReference>
<feature type="domain" description="Endonuclease/exonuclease/phosphatase" evidence="1">
    <location>
        <begin position="94"/>
        <end position="193"/>
    </location>
</feature>
<organism evidence="2 3">
    <name type="scientific">Plakobranchus ocellatus</name>
    <dbReference type="NCBI Taxonomy" id="259542"/>
    <lineage>
        <taxon>Eukaryota</taxon>
        <taxon>Metazoa</taxon>
        <taxon>Spiralia</taxon>
        <taxon>Lophotrochozoa</taxon>
        <taxon>Mollusca</taxon>
        <taxon>Gastropoda</taxon>
        <taxon>Heterobranchia</taxon>
        <taxon>Euthyneura</taxon>
        <taxon>Panpulmonata</taxon>
        <taxon>Sacoglossa</taxon>
        <taxon>Placobranchoidea</taxon>
        <taxon>Plakobranchidae</taxon>
        <taxon>Plakobranchus</taxon>
    </lineage>
</organism>
<sequence length="202" mass="22227">MDTLIKCNLRGFQNNFEELKLLLKGSQSTVVALQECRFGEGQSPPRVTNCSFRGCVSLERGILLIRNGTHFSEILLSTGLHATASTVSMEKTLTVCSLYLPPTTPNSKHSLAELLEQLHKLFLVLGDFNAHFPAWGDSRLDGRGRMLEEFMVENDLIILHSGEQTFVHSAYHSTSAIDLAMTSPSIAAKCSWAADSDLRGSN</sequence>
<gene>
    <name evidence="2" type="ORF">PoB_001971300</name>
</gene>
<reference evidence="2 3" key="1">
    <citation type="journal article" date="2021" name="Elife">
        <title>Chloroplast acquisition without the gene transfer in kleptoplastic sea slugs, Plakobranchus ocellatus.</title>
        <authorList>
            <person name="Maeda T."/>
            <person name="Takahashi S."/>
            <person name="Yoshida T."/>
            <person name="Shimamura S."/>
            <person name="Takaki Y."/>
            <person name="Nagai Y."/>
            <person name="Toyoda A."/>
            <person name="Suzuki Y."/>
            <person name="Arimoto A."/>
            <person name="Ishii H."/>
            <person name="Satoh N."/>
            <person name="Nishiyama T."/>
            <person name="Hasebe M."/>
            <person name="Maruyama T."/>
            <person name="Minagawa J."/>
            <person name="Obokata J."/>
            <person name="Shigenobu S."/>
        </authorList>
    </citation>
    <scope>NUCLEOTIDE SEQUENCE [LARGE SCALE GENOMIC DNA]</scope>
</reference>
<dbReference type="Proteomes" id="UP000735302">
    <property type="component" value="Unassembled WGS sequence"/>
</dbReference>
<keyword evidence="2" id="KW-0695">RNA-directed DNA polymerase</keyword>
<evidence type="ECO:0000259" key="1">
    <source>
        <dbReference type="Pfam" id="PF14529"/>
    </source>
</evidence>
<proteinExistence type="predicted"/>
<protein>
    <submittedName>
        <fullName evidence="2">RNA-directed DNA polymerase from mobile element jockey</fullName>
    </submittedName>
</protein>
<comment type="caution">
    <text evidence="2">The sequence shown here is derived from an EMBL/GenBank/DDBJ whole genome shotgun (WGS) entry which is preliminary data.</text>
</comment>
<dbReference type="Gene3D" id="3.60.10.10">
    <property type="entry name" value="Endonuclease/exonuclease/phosphatase"/>
    <property type="match status" value="1"/>
</dbReference>
<dbReference type="GO" id="GO:0003964">
    <property type="term" value="F:RNA-directed DNA polymerase activity"/>
    <property type="evidence" value="ECO:0007669"/>
    <property type="project" value="UniProtKB-KW"/>
</dbReference>
<evidence type="ECO:0000313" key="2">
    <source>
        <dbReference type="EMBL" id="GFN93207.1"/>
    </source>
</evidence>
<keyword evidence="2" id="KW-0808">Transferase</keyword>
<accession>A0AAV3ZF40</accession>
<evidence type="ECO:0000313" key="3">
    <source>
        <dbReference type="Proteomes" id="UP000735302"/>
    </source>
</evidence>
<dbReference type="PANTHER" id="PTHR33273">
    <property type="entry name" value="DOMAIN-CONTAINING PROTEIN, PUTATIVE-RELATED"/>
    <property type="match status" value="1"/>
</dbReference>
<keyword evidence="3" id="KW-1185">Reference proteome</keyword>
<name>A0AAV3ZF40_9GAST</name>
<dbReference type="InterPro" id="IPR036691">
    <property type="entry name" value="Endo/exonu/phosph_ase_sf"/>
</dbReference>
<dbReference type="AlphaFoldDB" id="A0AAV3ZF40"/>